<feature type="region of interest" description="Disordered" evidence="1">
    <location>
        <begin position="41"/>
        <end position="83"/>
    </location>
</feature>
<proteinExistence type="predicted"/>
<feature type="compositionally biased region" description="Basic and acidic residues" evidence="1">
    <location>
        <begin position="71"/>
        <end position="80"/>
    </location>
</feature>
<dbReference type="Proteomes" id="UP001595803">
    <property type="component" value="Unassembled WGS sequence"/>
</dbReference>
<name>A0ABV7Z835_9DEIO</name>
<keyword evidence="4" id="KW-1185">Reference proteome</keyword>
<reference evidence="4" key="1">
    <citation type="journal article" date="2019" name="Int. J. Syst. Evol. Microbiol.">
        <title>The Global Catalogue of Microorganisms (GCM) 10K type strain sequencing project: providing services to taxonomists for standard genome sequencing and annotation.</title>
        <authorList>
            <consortium name="The Broad Institute Genomics Platform"/>
            <consortium name="The Broad Institute Genome Sequencing Center for Infectious Disease"/>
            <person name="Wu L."/>
            <person name="Ma J."/>
        </authorList>
    </citation>
    <scope>NUCLEOTIDE SEQUENCE [LARGE SCALE GENOMIC DNA]</scope>
    <source>
        <strain evidence="4">CCTCC AB 2017081</strain>
    </source>
</reference>
<evidence type="ECO:0000313" key="4">
    <source>
        <dbReference type="Proteomes" id="UP001595803"/>
    </source>
</evidence>
<evidence type="ECO:0000313" key="3">
    <source>
        <dbReference type="EMBL" id="MFC3832468.1"/>
    </source>
</evidence>
<comment type="caution">
    <text evidence="3">The sequence shown here is derived from an EMBL/GenBank/DDBJ whole genome shotgun (WGS) entry which is preliminary data.</text>
</comment>
<protein>
    <submittedName>
        <fullName evidence="3">Uncharacterized protein</fullName>
    </submittedName>
</protein>
<keyword evidence="2" id="KW-0732">Signal</keyword>
<sequence>MFRALALTALLASAAHAQTAPPTWADLLQPGVQARQAACDAATAHEKAHPTPTAQKYASGDQSDAARLGRKLTDDRDSPPEVKVPAHVASRIIIELPAATVGNICANAARDGKPVKVTQYTGTTQVYIQGELVALKDALKLTAALRLLDASGQELARIDSRRDAAAKVDQGLWTRECQDNVCRWRGFSVFAFSDYQLKPETYAATQTVQLVFDRGYGPETRDYTAADFTRLTLGGP</sequence>
<accession>A0ABV7Z835</accession>
<evidence type="ECO:0000256" key="1">
    <source>
        <dbReference type="SAM" id="MobiDB-lite"/>
    </source>
</evidence>
<dbReference type="RefSeq" id="WP_322474144.1">
    <property type="nucleotide sequence ID" value="NZ_JBHRZG010000006.1"/>
</dbReference>
<feature type="signal peptide" evidence="2">
    <location>
        <begin position="1"/>
        <end position="17"/>
    </location>
</feature>
<organism evidence="3 4">
    <name type="scientific">Deinococcus rufus</name>
    <dbReference type="NCBI Taxonomy" id="2136097"/>
    <lineage>
        <taxon>Bacteria</taxon>
        <taxon>Thermotogati</taxon>
        <taxon>Deinococcota</taxon>
        <taxon>Deinococci</taxon>
        <taxon>Deinococcales</taxon>
        <taxon>Deinococcaceae</taxon>
        <taxon>Deinococcus</taxon>
    </lineage>
</organism>
<feature type="chain" id="PRO_5046595189" evidence="2">
    <location>
        <begin position="18"/>
        <end position="236"/>
    </location>
</feature>
<evidence type="ECO:0000256" key="2">
    <source>
        <dbReference type="SAM" id="SignalP"/>
    </source>
</evidence>
<feature type="compositionally biased region" description="Polar residues" evidence="1">
    <location>
        <begin position="52"/>
        <end position="62"/>
    </location>
</feature>
<dbReference type="EMBL" id="JBHRZG010000006">
    <property type="protein sequence ID" value="MFC3832468.1"/>
    <property type="molecule type" value="Genomic_DNA"/>
</dbReference>
<gene>
    <name evidence="3" type="ORF">ACFOSB_06315</name>
</gene>